<reference evidence="2" key="1">
    <citation type="submission" date="2022-07" db="EMBL/GenBank/DDBJ databases">
        <authorList>
            <person name="Otstavnykh N."/>
            <person name="Isaeva M."/>
            <person name="Bystritskaya E."/>
        </authorList>
    </citation>
    <scope>NUCLEOTIDE SEQUENCE</scope>
    <source>
        <strain evidence="2">KCTC 52189</strain>
    </source>
</reference>
<dbReference type="RefSeq" id="WP_306734844.1">
    <property type="nucleotide sequence ID" value="NZ_JANHAX010000002.1"/>
</dbReference>
<keyword evidence="1" id="KW-1133">Transmembrane helix</keyword>
<evidence type="ECO:0000313" key="3">
    <source>
        <dbReference type="Proteomes" id="UP001226762"/>
    </source>
</evidence>
<keyword evidence="1" id="KW-0812">Transmembrane</keyword>
<dbReference type="EMBL" id="JANHAX010000002">
    <property type="protein sequence ID" value="MDQ2089570.1"/>
    <property type="molecule type" value="Genomic_DNA"/>
</dbReference>
<proteinExistence type="predicted"/>
<protein>
    <recommendedName>
        <fullName evidence="4">Alpha/beta hydrolase</fullName>
    </recommendedName>
</protein>
<name>A0AAE4B3V0_9RHOB</name>
<dbReference type="SUPFAM" id="SSF53474">
    <property type="entry name" value="alpha/beta-Hydrolases"/>
    <property type="match status" value="1"/>
</dbReference>
<organism evidence="2 3">
    <name type="scientific">Marimonas arenosa</name>
    <dbReference type="NCBI Taxonomy" id="1795305"/>
    <lineage>
        <taxon>Bacteria</taxon>
        <taxon>Pseudomonadati</taxon>
        <taxon>Pseudomonadota</taxon>
        <taxon>Alphaproteobacteria</taxon>
        <taxon>Rhodobacterales</taxon>
        <taxon>Paracoccaceae</taxon>
        <taxon>Marimonas</taxon>
    </lineage>
</organism>
<keyword evidence="3" id="KW-1185">Reference proteome</keyword>
<dbReference type="InterPro" id="IPR029058">
    <property type="entry name" value="AB_hydrolase_fold"/>
</dbReference>
<sequence length="280" mass="31513">MARDISEITLAFDSVEKGDFDESDIQVLEPEELEGVRDDSPHLVFLIPGIRTNGWWAQEARMQELLWDGREIHFVPVRGNGGNTDRLSSWHLLSRVGLSGFRNNFTSQISILSSQREYASVNVFAHSMGSALFSDIVDSLASTLPKGKFDTVVFLGSVCHRRHAQRLHGCTELFVNDVGIKDYWPFWASTARPDSYSDVGFTGFLNGFVQDRFFTHNHSSCTSIEHLKDELVPLLSRSDVQPLGAPLTERPSYNTYIYLRRGIWALAAFLAAWLLTSALL</sequence>
<evidence type="ECO:0008006" key="4">
    <source>
        <dbReference type="Google" id="ProtNLM"/>
    </source>
</evidence>
<keyword evidence="1" id="KW-0472">Membrane</keyword>
<gene>
    <name evidence="2" type="ORF">NO357_06620</name>
</gene>
<dbReference type="AlphaFoldDB" id="A0AAE4B3V0"/>
<feature type="transmembrane region" description="Helical" evidence="1">
    <location>
        <begin position="262"/>
        <end position="279"/>
    </location>
</feature>
<dbReference type="Proteomes" id="UP001226762">
    <property type="component" value="Unassembled WGS sequence"/>
</dbReference>
<evidence type="ECO:0000313" key="2">
    <source>
        <dbReference type="EMBL" id="MDQ2089570.1"/>
    </source>
</evidence>
<evidence type="ECO:0000256" key="1">
    <source>
        <dbReference type="SAM" id="Phobius"/>
    </source>
</evidence>
<comment type="caution">
    <text evidence="2">The sequence shown here is derived from an EMBL/GenBank/DDBJ whole genome shotgun (WGS) entry which is preliminary data.</text>
</comment>
<accession>A0AAE4B3V0</accession>
<reference evidence="2" key="2">
    <citation type="submission" date="2023-02" db="EMBL/GenBank/DDBJ databases">
        <title>'Rhodoalgimonas zhirmunskyi' gen. nov., isolated from a red alga.</title>
        <authorList>
            <person name="Nedashkovskaya O.I."/>
            <person name="Otstavnykh N.Y."/>
            <person name="Bystritskaya E.P."/>
            <person name="Balabanova L.A."/>
            <person name="Isaeva M.P."/>
        </authorList>
    </citation>
    <scope>NUCLEOTIDE SEQUENCE</scope>
    <source>
        <strain evidence="2">KCTC 52189</strain>
    </source>
</reference>